<feature type="transmembrane region" description="Helical" evidence="2">
    <location>
        <begin position="296"/>
        <end position="317"/>
    </location>
</feature>
<sequence length="749" mass="79456">MSRSGGGHPTPGHRPDVEGMRAVAVLLVLLYHAGVPWLPGGFSGVDVFFVISGYLITGLLLREATRTGRVDLARFWARRARRLLPASALVLLTTAALTLAWVPQVRWREIGWDVVASGLYVVNWRLADRSVDYLAEDSVASPVQHYWSLAVEEQFYVLWPLLVLLALWVARRRGWRVVRTVAVLLTVLVVLPSFVWAVHLSATSPPQAYFVTTTRLWQLGAGALVALGAVWWHRVPVRLATGLAWVGPVAVLAGGVLLGAGTAWPGWATLVPTLGVAAMLVGGVRASARFGPARLYAWPVVQWTGALSYSLYLWHWPVLVLVEARFGELGVWAGLGVVALAVVPAVLGYLLVEQPVRYARGRLSAPRAALALGLACTVVAATAGGLLVREVDRQVRANQVAGSSAQGAGALRGDAASTGAPPSGTADASVGRRAGAELGAADDGPGSEAAEEGQRHTPVATGTEGAPPPQLDDLVLDAASITPDPLEAIQDVPPLYDDGCDSTGEEVVRCTYGEADGGLHVAVVGDSKIAQWVGALDLVGREQGWRLDLYYRSACPWSTTLVHFDDPTRAQACREWGDQVGEELREDPPDVVLTSSVKSQGVGEDGELSGEALAAGMAQRWRTLGEEGVPVVALADTVQPGDTQVYACVADHRDGLDRCRIDYNEGSGTGPLLRAVAQVPTSTFVTMNDWVCPGQDRCPPVVGGVLVYRQGSHITDTYARSLAPVLEARLLAAFEDLGVGAPRGAGGQR</sequence>
<accession>A0A1B1N9P4</accession>
<name>A0A1B1N9P4_9MICO</name>
<dbReference type="EMBL" id="CP014989">
    <property type="protein sequence ID" value="ANS78146.1"/>
    <property type="molecule type" value="Genomic_DNA"/>
</dbReference>
<dbReference type="PANTHER" id="PTHR23028:SF53">
    <property type="entry name" value="ACYL_TRANSF_3 DOMAIN-CONTAINING PROTEIN"/>
    <property type="match status" value="1"/>
</dbReference>
<feature type="transmembrane region" description="Helical" evidence="2">
    <location>
        <begin position="239"/>
        <end position="258"/>
    </location>
</feature>
<dbReference type="KEGG" id="serj:SGUI_0750"/>
<dbReference type="Proteomes" id="UP000092482">
    <property type="component" value="Chromosome"/>
</dbReference>
<dbReference type="PANTHER" id="PTHR23028">
    <property type="entry name" value="ACETYLTRANSFERASE"/>
    <property type="match status" value="1"/>
</dbReference>
<dbReference type="RefSeq" id="WP_083190477.1">
    <property type="nucleotide sequence ID" value="NZ_CP014989.1"/>
</dbReference>
<dbReference type="PATRIC" id="fig|1758689.4.peg.782"/>
<dbReference type="Pfam" id="PF01757">
    <property type="entry name" value="Acyl_transf_3"/>
    <property type="match status" value="1"/>
</dbReference>
<feature type="transmembrane region" description="Helical" evidence="2">
    <location>
        <begin position="44"/>
        <end position="62"/>
    </location>
</feature>
<feature type="domain" description="SGNH" evidence="4">
    <location>
        <begin position="507"/>
        <end position="727"/>
    </location>
</feature>
<feature type="transmembrane region" description="Helical" evidence="2">
    <location>
        <begin position="329"/>
        <end position="352"/>
    </location>
</feature>
<gene>
    <name evidence="5" type="ORF">SGUI_0750</name>
</gene>
<dbReference type="Pfam" id="PF19040">
    <property type="entry name" value="SGNH"/>
    <property type="match status" value="1"/>
</dbReference>
<keyword evidence="2" id="KW-0812">Transmembrane</keyword>
<feature type="transmembrane region" description="Helical" evidence="2">
    <location>
        <begin position="364"/>
        <end position="388"/>
    </location>
</feature>
<evidence type="ECO:0000313" key="5">
    <source>
        <dbReference type="EMBL" id="ANS78146.1"/>
    </source>
</evidence>
<dbReference type="GO" id="GO:0016020">
    <property type="term" value="C:membrane"/>
    <property type="evidence" value="ECO:0007669"/>
    <property type="project" value="TreeGrafter"/>
</dbReference>
<dbReference type="OrthoDB" id="3404679at2"/>
<dbReference type="AlphaFoldDB" id="A0A1B1N9P4"/>
<dbReference type="GO" id="GO:0009103">
    <property type="term" value="P:lipopolysaccharide biosynthetic process"/>
    <property type="evidence" value="ECO:0007669"/>
    <property type="project" value="TreeGrafter"/>
</dbReference>
<dbReference type="InterPro" id="IPR050879">
    <property type="entry name" value="Acyltransferase_3"/>
</dbReference>
<evidence type="ECO:0000256" key="1">
    <source>
        <dbReference type="SAM" id="MobiDB-lite"/>
    </source>
</evidence>
<feature type="transmembrane region" description="Helical" evidence="2">
    <location>
        <begin position="216"/>
        <end position="232"/>
    </location>
</feature>
<evidence type="ECO:0000259" key="4">
    <source>
        <dbReference type="Pfam" id="PF19040"/>
    </source>
</evidence>
<feature type="region of interest" description="Disordered" evidence="1">
    <location>
        <begin position="407"/>
        <end position="472"/>
    </location>
</feature>
<proteinExistence type="predicted"/>
<evidence type="ECO:0000256" key="2">
    <source>
        <dbReference type="SAM" id="Phobius"/>
    </source>
</evidence>
<keyword evidence="6" id="KW-1185">Reference proteome</keyword>
<reference evidence="5 6" key="1">
    <citation type="submission" date="2016-03" db="EMBL/GenBank/DDBJ databases">
        <title>Shallow-sea hydrothermal system.</title>
        <authorList>
            <person name="Tang K."/>
        </authorList>
    </citation>
    <scope>NUCLEOTIDE SEQUENCE [LARGE SCALE GENOMIC DNA]</scope>
    <source>
        <strain evidence="5 6">JLT9</strain>
    </source>
</reference>
<dbReference type="GO" id="GO:0016747">
    <property type="term" value="F:acyltransferase activity, transferring groups other than amino-acyl groups"/>
    <property type="evidence" value="ECO:0007669"/>
    <property type="project" value="InterPro"/>
</dbReference>
<dbReference type="InterPro" id="IPR002656">
    <property type="entry name" value="Acyl_transf_3_dom"/>
</dbReference>
<feature type="transmembrane region" description="Helical" evidence="2">
    <location>
        <begin position="177"/>
        <end position="196"/>
    </location>
</feature>
<keyword evidence="2" id="KW-0472">Membrane</keyword>
<feature type="transmembrane region" description="Helical" evidence="2">
    <location>
        <begin position="154"/>
        <end position="170"/>
    </location>
</feature>
<keyword evidence="5" id="KW-0012">Acyltransferase</keyword>
<dbReference type="InterPro" id="IPR043968">
    <property type="entry name" value="SGNH"/>
</dbReference>
<keyword evidence="2" id="KW-1133">Transmembrane helix</keyword>
<keyword evidence="5" id="KW-0808">Transferase</keyword>
<dbReference type="STRING" id="1758689.SGUI_0750"/>
<evidence type="ECO:0000313" key="6">
    <source>
        <dbReference type="Proteomes" id="UP000092482"/>
    </source>
</evidence>
<feature type="transmembrane region" description="Helical" evidence="2">
    <location>
        <begin position="83"/>
        <end position="102"/>
    </location>
</feature>
<protein>
    <submittedName>
        <fullName evidence="5">Acyltransferase 3</fullName>
    </submittedName>
</protein>
<feature type="domain" description="Acyltransferase 3" evidence="3">
    <location>
        <begin position="16"/>
        <end position="347"/>
    </location>
</feature>
<evidence type="ECO:0000259" key="3">
    <source>
        <dbReference type="Pfam" id="PF01757"/>
    </source>
</evidence>
<organism evidence="5 6">
    <name type="scientific">Serinicoccus hydrothermalis</name>
    <dbReference type="NCBI Taxonomy" id="1758689"/>
    <lineage>
        <taxon>Bacteria</taxon>
        <taxon>Bacillati</taxon>
        <taxon>Actinomycetota</taxon>
        <taxon>Actinomycetes</taxon>
        <taxon>Micrococcales</taxon>
        <taxon>Ornithinimicrobiaceae</taxon>
        <taxon>Serinicoccus</taxon>
    </lineage>
</organism>
<feature type="transmembrane region" description="Helical" evidence="2">
    <location>
        <begin position="264"/>
        <end position="284"/>
    </location>
</feature>